<gene>
    <name evidence="3" type="ORF">R3P38DRAFT_3172437</name>
</gene>
<sequence>MRLQSLILVFAAVVAASAQVERAAPVSNGAPGWKRDPSGPIAEDGAPGWKRDPSGPIVEDGAPGLEEREFGRRAYMEKNRDTSLRCSLNFIAIQNGAPGWKRDPSGPVVEDGAPGWKREDSDGAPPWKRIVIPPSNGAPGWKRDPSAPIAEDGAPGWKRATPPPGDAPPWKREHPGMNRAETRAARANARRGDGAPGW</sequence>
<reference evidence="3 4" key="1">
    <citation type="journal article" date="2024" name="J Genomics">
        <title>Draft genome sequencing and assembly of Favolaschia claudopus CIRM-BRFM 2984 isolated from oak limbs.</title>
        <authorList>
            <person name="Navarro D."/>
            <person name="Drula E."/>
            <person name="Chaduli D."/>
            <person name="Cazenave R."/>
            <person name="Ahrendt S."/>
            <person name="Wang J."/>
            <person name="Lipzen A."/>
            <person name="Daum C."/>
            <person name="Barry K."/>
            <person name="Grigoriev I.V."/>
            <person name="Favel A."/>
            <person name="Rosso M.N."/>
            <person name="Martin F."/>
        </authorList>
    </citation>
    <scope>NUCLEOTIDE SEQUENCE [LARGE SCALE GENOMIC DNA]</scope>
    <source>
        <strain evidence="3 4">CIRM-BRFM 2984</strain>
    </source>
</reference>
<dbReference type="EMBL" id="JAWWNJ010000007">
    <property type="protein sequence ID" value="KAK7052108.1"/>
    <property type="molecule type" value="Genomic_DNA"/>
</dbReference>
<evidence type="ECO:0000256" key="2">
    <source>
        <dbReference type="SAM" id="SignalP"/>
    </source>
</evidence>
<feature type="compositionally biased region" description="Basic and acidic residues" evidence="1">
    <location>
        <begin position="169"/>
        <end position="184"/>
    </location>
</feature>
<feature type="chain" id="PRO_5043709999" evidence="2">
    <location>
        <begin position="19"/>
        <end position="198"/>
    </location>
</feature>
<organism evidence="3 4">
    <name type="scientific">Favolaschia claudopus</name>
    <dbReference type="NCBI Taxonomy" id="2862362"/>
    <lineage>
        <taxon>Eukaryota</taxon>
        <taxon>Fungi</taxon>
        <taxon>Dikarya</taxon>
        <taxon>Basidiomycota</taxon>
        <taxon>Agaricomycotina</taxon>
        <taxon>Agaricomycetes</taxon>
        <taxon>Agaricomycetidae</taxon>
        <taxon>Agaricales</taxon>
        <taxon>Marasmiineae</taxon>
        <taxon>Mycenaceae</taxon>
        <taxon>Favolaschia</taxon>
    </lineage>
</organism>
<dbReference type="AlphaFoldDB" id="A0AAW0DJZ1"/>
<protein>
    <submittedName>
        <fullName evidence="3">Uncharacterized protein</fullName>
    </submittedName>
</protein>
<accession>A0AAW0DJZ1</accession>
<feature type="region of interest" description="Disordered" evidence="1">
    <location>
        <begin position="101"/>
        <end position="198"/>
    </location>
</feature>
<evidence type="ECO:0000313" key="3">
    <source>
        <dbReference type="EMBL" id="KAK7052108.1"/>
    </source>
</evidence>
<feature type="region of interest" description="Disordered" evidence="1">
    <location>
        <begin position="26"/>
        <end position="64"/>
    </location>
</feature>
<comment type="caution">
    <text evidence="3">The sequence shown here is derived from an EMBL/GenBank/DDBJ whole genome shotgun (WGS) entry which is preliminary data.</text>
</comment>
<keyword evidence="2" id="KW-0732">Signal</keyword>
<name>A0AAW0DJZ1_9AGAR</name>
<evidence type="ECO:0000256" key="1">
    <source>
        <dbReference type="SAM" id="MobiDB-lite"/>
    </source>
</evidence>
<proteinExistence type="predicted"/>
<keyword evidence="4" id="KW-1185">Reference proteome</keyword>
<evidence type="ECO:0000313" key="4">
    <source>
        <dbReference type="Proteomes" id="UP001362999"/>
    </source>
</evidence>
<dbReference type="Proteomes" id="UP001362999">
    <property type="component" value="Unassembled WGS sequence"/>
</dbReference>
<feature type="signal peptide" evidence="2">
    <location>
        <begin position="1"/>
        <end position="18"/>
    </location>
</feature>